<dbReference type="OrthoDB" id="826649at2"/>
<name>A0A2U0I3Q9_9FLAO</name>
<keyword evidence="3" id="KW-1185">Reference proteome</keyword>
<evidence type="ECO:0000259" key="1">
    <source>
        <dbReference type="Pfam" id="PF05523"/>
    </source>
</evidence>
<organism evidence="2 3">
    <name type="scientific">Marixanthomonas spongiae</name>
    <dbReference type="NCBI Taxonomy" id="2174845"/>
    <lineage>
        <taxon>Bacteria</taxon>
        <taxon>Pseudomonadati</taxon>
        <taxon>Bacteroidota</taxon>
        <taxon>Flavobacteriia</taxon>
        <taxon>Flavobacteriales</taxon>
        <taxon>Flavobacteriaceae</taxon>
        <taxon>Marixanthomonas</taxon>
    </lineage>
</organism>
<reference evidence="2 3" key="1">
    <citation type="submission" date="2018-04" db="EMBL/GenBank/DDBJ databases">
        <title>Marixanthomonas spongiae HN-E44 sp. nov., isolated from a marine sponge.</title>
        <authorList>
            <person name="Luo L."/>
            <person name="Zhuang L."/>
        </authorList>
    </citation>
    <scope>NUCLEOTIDE SEQUENCE [LARGE SCALE GENOMIC DNA]</scope>
    <source>
        <strain evidence="2 3">HN-E44</strain>
    </source>
</reference>
<evidence type="ECO:0000313" key="3">
    <source>
        <dbReference type="Proteomes" id="UP000245962"/>
    </source>
</evidence>
<dbReference type="AlphaFoldDB" id="A0A2U0I3Q9"/>
<comment type="caution">
    <text evidence="2">The sequence shown here is derived from an EMBL/GenBank/DDBJ whole genome shotgun (WGS) entry which is preliminary data.</text>
</comment>
<gene>
    <name evidence="2" type="ORF">DDV96_05620</name>
</gene>
<accession>A0A2U0I3Q9</accession>
<dbReference type="Pfam" id="PF05523">
    <property type="entry name" value="FdtA"/>
    <property type="match status" value="1"/>
</dbReference>
<dbReference type="InterPro" id="IPR014710">
    <property type="entry name" value="RmlC-like_jellyroll"/>
</dbReference>
<proteinExistence type="predicted"/>
<evidence type="ECO:0000313" key="2">
    <source>
        <dbReference type="EMBL" id="PVW15746.1"/>
    </source>
</evidence>
<dbReference type="Gene3D" id="2.60.120.10">
    <property type="entry name" value="Jelly Rolls"/>
    <property type="match status" value="1"/>
</dbReference>
<dbReference type="SUPFAM" id="SSF51182">
    <property type="entry name" value="RmlC-like cupins"/>
    <property type="match status" value="1"/>
</dbReference>
<dbReference type="EMBL" id="QEHR01000003">
    <property type="protein sequence ID" value="PVW15746.1"/>
    <property type="molecule type" value="Genomic_DNA"/>
</dbReference>
<protein>
    <submittedName>
        <fullName evidence="2">Sugar epimerase</fullName>
    </submittedName>
</protein>
<dbReference type="Proteomes" id="UP000245962">
    <property type="component" value="Unassembled WGS sequence"/>
</dbReference>
<dbReference type="RefSeq" id="WP_116693768.1">
    <property type="nucleotide sequence ID" value="NZ_QEHR01000003.1"/>
</dbReference>
<dbReference type="InterPro" id="IPR008894">
    <property type="entry name" value="QdtA_cupin_dom"/>
</dbReference>
<feature type="domain" description="Sugar 3,4-ketoisomerase QdtA cupin" evidence="1">
    <location>
        <begin position="14"/>
        <end position="126"/>
    </location>
</feature>
<dbReference type="InterPro" id="IPR011051">
    <property type="entry name" value="RmlC_Cupin_sf"/>
</dbReference>
<sequence length="142" mass="16497">MKRLRPTLIPGGYHKDERGTLSFNNNFDASNVKRIYSIANANKATIRAWQGHKIEQRWFTVVVGVFEVKLIKIDNWEQPSKDLEQHQFTITSNSMDILHVPAGYVSSIQDMVGNSILLVMADYRMGEIKDEYRFDVTYFDKH</sequence>